<dbReference type="EMBL" id="CP030041">
    <property type="protein sequence ID" value="AWW32047.1"/>
    <property type="molecule type" value="Genomic_DNA"/>
</dbReference>
<dbReference type="KEGG" id="est:DN752_18965"/>
<gene>
    <name evidence="4" type="ORF">DN752_18965</name>
</gene>
<name>A0A2Z4IMT7_9BACT</name>
<organism evidence="4 5">
    <name type="scientific">Echinicola strongylocentroti</name>
    <dbReference type="NCBI Taxonomy" id="1795355"/>
    <lineage>
        <taxon>Bacteria</taxon>
        <taxon>Pseudomonadati</taxon>
        <taxon>Bacteroidota</taxon>
        <taxon>Cytophagia</taxon>
        <taxon>Cytophagales</taxon>
        <taxon>Cyclobacteriaceae</taxon>
        <taxon>Echinicola</taxon>
    </lineage>
</organism>
<dbReference type="Pfam" id="PF01103">
    <property type="entry name" value="Omp85"/>
    <property type="match status" value="1"/>
</dbReference>
<dbReference type="GO" id="GO:0019867">
    <property type="term" value="C:outer membrane"/>
    <property type="evidence" value="ECO:0007669"/>
    <property type="project" value="InterPro"/>
</dbReference>
<dbReference type="InterPro" id="IPR000184">
    <property type="entry name" value="Bac_surfAg_D15"/>
</dbReference>
<keyword evidence="2" id="KW-0472">Membrane</keyword>
<feature type="domain" description="Bacterial surface antigen (D15)" evidence="3">
    <location>
        <begin position="150"/>
        <end position="259"/>
    </location>
</feature>
<evidence type="ECO:0000259" key="3">
    <source>
        <dbReference type="Pfam" id="PF01103"/>
    </source>
</evidence>
<dbReference type="OrthoDB" id="9771071at2"/>
<dbReference type="AlphaFoldDB" id="A0A2Z4IMT7"/>
<proteinExistence type="predicted"/>
<reference evidence="4 5" key="1">
    <citation type="submission" date="2018-06" db="EMBL/GenBank/DDBJ databases">
        <title>Echinicola strongylocentroti sp. nov., isolated from a sea urchin Strongylocentrotus intermedius.</title>
        <authorList>
            <person name="Bae S.S."/>
        </authorList>
    </citation>
    <scope>NUCLEOTIDE SEQUENCE [LARGE SCALE GENOMIC DNA]</scope>
    <source>
        <strain evidence="4 5">MEBiC08714</strain>
    </source>
</reference>
<dbReference type="RefSeq" id="WP_112785420.1">
    <property type="nucleotide sequence ID" value="NZ_CP030041.1"/>
</dbReference>
<keyword evidence="5" id="KW-1185">Reference proteome</keyword>
<evidence type="ECO:0000313" key="5">
    <source>
        <dbReference type="Proteomes" id="UP000248688"/>
    </source>
</evidence>
<dbReference type="Gene3D" id="2.40.160.50">
    <property type="entry name" value="membrane protein fhac: a member of the omp85/tpsb transporter family"/>
    <property type="match status" value="1"/>
</dbReference>
<evidence type="ECO:0000313" key="4">
    <source>
        <dbReference type="EMBL" id="AWW32047.1"/>
    </source>
</evidence>
<evidence type="ECO:0000256" key="1">
    <source>
        <dbReference type="ARBA" id="ARBA00004370"/>
    </source>
</evidence>
<accession>A0A2Z4IMT7</accession>
<comment type="subcellular location">
    <subcellularLocation>
        <location evidence="1">Membrane</location>
    </subcellularLocation>
</comment>
<sequence>MKRLLPILLCLLIWSLPSIVQAQKSKKKFSMKVFKDSLDGQLDMSDFLIDFHGFIPVPQLITEPAVGSIGGVFTPIFIQPNKHQEEGRYIPPDITAGFVGYTANKSWGFGAIRMASLPKHHLRYRVAAFHGDVNMDFYRTLPIVGERELGFNLQTNGFFVSLLRQIADTELYMGLDYSFAHINASPDFGISELPEFIEDKELSSNLSTISPDIQYDKRDNVFTPNKGIYLVSTFRINANWTGSDYDYQKLNLAGFKFFQPSPKWVSGVRLEGLWQFGDPPFYANPFVDMRGVPMARYQGDQVYMLETEQRYDFSLRWSGTLIAGLAKAPTAEVNFNASELIYTYGAGFRYLLARKFGLRTGVDVAWSNDDFGWYIVFGHAWNNRN</sequence>
<dbReference type="Proteomes" id="UP000248688">
    <property type="component" value="Chromosome"/>
</dbReference>
<evidence type="ECO:0000256" key="2">
    <source>
        <dbReference type="ARBA" id="ARBA00023136"/>
    </source>
</evidence>
<protein>
    <submittedName>
        <fullName evidence="4">Glyceraldehyde-3-phosphate dehydrogenase</fullName>
    </submittedName>
</protein>